<protein>
    <recommendedName>
        <fullName evidence="3 12">Malate dehydrogenase</fullName>
        <ecNumber evidence="3 12">1.1.1.37</ecNumber>
    </recommendedName>
</protein>
<feature type="binding site" evidence="10">
    <location>
        <position position="151"/>
    </location>
    <ligand>
        <name>NAD(+)</name>
        <dbReference type="ChEBI" id="CHEBI:57540"/>
    </ligand>
</feature>
<dbReference type="InterPro" id="IPR001252">
    <property type="entry name" value="Malate_DH_AS"/>
</dbReference>
<feature type="binding site" evidence="10">
    <location>
        <begin position="174"/>
        <end position="176"/>
    </location>
    <ligand>
        <name>NAD(+)</name>
        <dbReference type="ChEBI" id="CHEBI:57540"/>
    </ligand>
</feature>
<evidence type="ECO:0000259" key="14">
    <source>
        <dbReference type="Pfam" id="PF02866"/>
    </source>
</evidence>
<feature type="binding site" evidence="9">
    <location>
        <position position="144"/>
    </location>
    <ligand>
        <name>substrate</name>
    </ligand>
</feature>
<evidence type="ECO:0000256" key="5">
    <source>
        <dbReference type="ARBA" id="ARBA00023002"/>
    </source>
</evidence>
<proteinExistence type="inferred from homology"/>
<name>A0AAD9IIQ8_PROWI</name>
<reference evidence="15" key="1">
    <citation type="submission" date="2021-01" db="EMBL/GenBank/DDBJ databases">
        <authorList>
            <person name="Eckstrom K.M.E."/>
        </authorList>
    </citation>
    <scope>NUCLEOTIDE SEQUENCE</scope>
    <source>
        <strain evidence="15">UVCC 0001</strain>
    </source>
</reference>
<evidence type="ECO:0000313" key="15">
    <source>
        <dbReference type="EMBL" id="KAK2077360.1"/>
    </source>
</evidence>
<evidence type="ECO:0000256" key="9">
    <source>
        <dbReference type="PIRSR" id="PIRSR000102-2"/>
    </source>
</evidence>
<evidence type="ECO:0000256" key="6">
    <source>
        <dbReference type="ARBA" id="ARBA00023027"/>
    </source>
</evidence>
<dbReference type="AlphaFoldDB" id="A0AAD9IIQ8"/>
<evidence type="ECO:0000259" key="13">
    <source>
        <dbReference type="Pfam" id="PF00056"/>
    </source>
</evidence>
<dbReference type="Gene3D" id="3.40.50.720">
    <property type="entry name" value="NAD(P)-binding Rossmann-like Domain"/>
    <property type="match status" value="1"/>
</dbReference>
<dbReference type="InterPro" id="IPR036291">
    <property type="entry name" value="NAD(P)-bd_dom_sf"/>
</dbReference>
<feature type="domain" description="Lactate/malate dehydrogenase C-terminal" evidence="14">
    <location>
        <begin position="204"/>
        <end position="368"/>
    </location>
</feature>
<keyword evidence="5 11" id="KW-0560">Oxidoreductase</keyword>
<accession>A0AAD9IIQ8</accession>
<dbReference type="PROSITE" id="PS00068">
    <property type="entry name" value="MDH"/>
    <property type="match status" value="1"/>
</dbReference>
<dbReference type="InterPro" id="IPR001236">
    <property type="entry name" value="Lactate/malate_DH_N"/>
</dbReference>
<comment type="subunit">
    <text evidence="2">Homodimer.</text>
</comment>
<dbReference type="EC" id="1.1.1.37" evidence="3 12"/>
<evidence type="ECO:0000313" key="16">
    <source>
        <dbReference type="Proteomes" id="UP001255856"/>
    </source>
</evidence>
<dbReference type="PANTHER" id="PTHR11540">
    <property type="entry name" value="MALATE AND LACTATE DEHYDROGENASE"/>
    <property type="match status" value="1"/>
</dbReference>
<dbReference type="GO" id="GO:0030060">
    <property type="term" value="F:L-malate dehydrogenase (NAD+) activity"/>
    <property type="evidence" value="ECO:0007669"/>
    <property type="project" value="UniProtKB-EC"/>
</dbReference>
<evidence type="ECO:0000256" key="7">
    <source>
        <dbReference type="ARBA" id="ARBA00048313"/>
    </source>
</evidence>
<dbReference type="NCBIfam" id="TIGR01772">
    <property type="entry name" value="MDH_euk_gproteo"/>
    <property type="match status" value="1"/>
</dbReference>
<feature type="binding site" evidence="10">
    <location>
        <position position="91"/>
    </location>
    <ligand>
        <name>NAD(+)</name>
        <dbReference type="ChEBI" id="CHEBI:57540"/>
    </ligand>
</feature>
<evidence type="ECO:0000256" key="8">
    <source>
        <dbReference type="PIRSR" id="PIRSR000102-1"/>
    </source>
</evidence>
<evidence type="ECO:0000256" key="3">
    <source>
        <dbReference type="ARBA" id="ARBA00012995"/>
    </source>
</evidence>
<dbReference type="InterPro" id="IPR015955">
    <property type="entry name" value="Lactate_DH/Glyco_Ohase_4_C"/>
</dbReference>
<evidence type="ECO:0000256" key="1">
    <source>
        <dbReference type="ARBA" id="ARBA00008824"/>
    </source>
</evidence>
<feature type="binding site" evidence="9">
    <location>
        <position position="176"/>
    </location>
    <ligand>
        <name>substrate</name>
    </ligand>
</feature>
<feature type="binding site" evidence="10">
    <location>
        <position position="285"/>
    </location>
    <ligand>
        <name>NAD(+)</name>
        <dbReference type="ChEBI" id="CHEBI:57540"/>
    </ligand>
</feature>
<sequence length="372" mass="38521">MAPVAASRGVVSARPCPAASARPPMGFMVSRTARTCGFAAQTRSTRAPVRGSRVVAEANKVALLGAAGGIGQPLALLLKLNEQISELRLYDIANVKGVAADLSHINTNAQVSGHTGAEALGEALKGAELVIIPAGVPRKPGMTRDDLFNINAGIVRTLIEGVAKHCPEAIVAIISNPVNSTVPIAAETLKKAGVYDRRKVLGVTTLDVVRAETFVAENKGLDVREVSVPVVGGHAGETILPLLSQAEPKVEFDDATAAALTERIQNAGTEVVEAKAGAGSATLSMAYAAARFAESVLAALAGEKNVVECTFVESDIQPGFQYFSSKVVLGPNGVEEILPLGELNASEKEGLDKMSALLTKNIETGIAFANKA</sequence>
<dbReference type="FunFam" id="3.90.110.10:FF:000001">
    <property type="entry name" value="Malate dehydrogenase"/>
    <property type="match status" value="1"/>
</dbReference>
<dbReference type="Gene3D" id="3.90.110.10">
    <property type="entry name" value="Lactate dehydrogenase/glycoside hydrolase, family 4, C-terminal"/>
    <property type="match status" value="1"/>
</dbReference>
<dbReference type="GO" id="GO:0005737">
    <property type="term" value="C:cytoplasm"/>
    <property type="evidence" value="ECO:0007669"/>
    <property type="project" value="TreeGrafter"/>
</dbReference>
<organism evidence="15 16">
    <name type="scientific">Prototheca wickerhamii</name>
    <dbReference type="NCBI Taxonomy" id="3111"/>
    <lineage>
        <taxon>Eukaryota</taxon>
        <taxon>Viridiplantae</taxon>
        <taxon>Chlorophyta</taxon>
        <taxon>core chlorophytes</taxon>
        <taxon>Trebouxiophyceae</taxon>
        <taxon>Chlorellales</taxon>
        <taxon>Chlorellaceae</taxon>
        <taxon>Prototheca</taxon>
    </lineage>
</organism>
<dbReference type="InterPro" id="IPR010097">
    <property type="entry name" value="Malate_DH_type1"/>
</dbReference>
<evidence type="ECO:0000256" key="11">
    <source>
        <dbReference type="RuleBase" id="RU003369"/>
    </source>
</evidence>
<keyword evidence="4 12" id="KW-0816">Tricarboxylic acid cycle</keyword>
<evidence type="ECO:0000256" key="10">
    <source>
        <dbReference type="PIRSR" id="PIRSR000102-3"/>
    </source>
</evidence>
<comment type="caution">
    <text evidence="15">The sequence shown here is derived from an EMBL/GenBank/DDBJ whole genome shotgun (WGS) entry which is preliminary data.</text>
</comment>
<dbReference type="FunFam" id="3.40.50.720:FF:000013">
    <property type="entry name" value="Malate dehydrogenase"/>
    <property type="match status" value="1"/>
</dbReference>
<feature type="domain" description="Lactate/malate dehydrogenase N-terminal" evidence="13">
    <location>
        <begin position="60"/>
        <end position="202"/>
    </location>
</feature>
<dbReference type="SUPFAM" id="SSF51735">
    <property type="entry name" value="NAD(P)-binding Rossmann-fold domains"/>
    <property type="match status" value="1"/>
</dbReference>
<dbReference type="Proteomes" id="UP001255856">
    <property type="component" value="Unassembled WGS sequence"/>
</dbReference>
<dbReference type="GO" id="GO:0006099">
    <property type="term" value="P:tricarboxylic acid cycle"/>
    <property type="evidence" value="ECO:0007669"/>
    <property type="project" value="UniProtKB-KW"/>
</dbReference>
<dbReference type="EMBL" id="JASFZW010000007">
    <property type="protein sequence ID" value="KAK2077360.1"/>
    <property type="molecule type" value="Genomic_DNA"/>
</dbReference>
<comment type="similarity">
    <text evidence="1">Belongs to the LDH/MDH superfamily. MDH type 1 family.</text>
</comment>
<feature type="binding site" evidence="9">
    <location>
        <position position="210"/>
    </location>
    <ligand>
        <name>substrate</name>
    </ligand>
</feature>
<dbReference type="Pfam" id="PF00056">
    <property type="entry name" value="Ldh_1_N"/>
    <property type="match status" value="1"/>
</dbReference>
<dbReference type="GO" id="GO:0006108">
    <property type="term" value="P:malate metabolic process"/>
    <property type="evidence" value="ECO:0007669"/>
    <property type="project" value="InterPro"/>
</dbReference>
<dbReference type="PANTHER" id="PTHR11540:SF16">
    <property type="entry name" value="MALATE DEHYDROGENASE, MITOCHONDRIAL"/>
    <property type="match status" value="1"/>
</dbReference>
<dbReference type="SUPFAM" id="SSF56327">
    <property type="entry name" value="LDH C-terminal domain-like"/>
    <property type="match status" value="1"/>
</dbReference>
<evidence type="ECO:0000256" key="4">
    <source>
        <dbReference type="ARBA" id="ARBA00022532"/>
    </source>
</evidence>
<keyword evidence="16" id="KW-1185">Reference proteome</keyword>
<feature type="active site" description="Proton acceptor" evidence="8">
    <location>
        <position position="234"/>
    </location>
</feature>
<dbReference type="InterPro" id="IPR022383">
    <property type="entry name" value="Lactate/malate_DH_C"/>
</dbReference>
<gene>
    <name evidence="15" type="ORF">QBZ16_004994</name>
</gene>
<keyword evidence="6 10" id="KW-0520">NAD</keyword>
<feature type="binding site" evidence="10">
    <location>
        <begin position="65"/>
        <end position="71"/>
    </location>
    <ligand>
        <name>NAD(+)</name>
        <dbReference type="ChEBI" id="CHEBI:57540"/>
    </ligand>
</feature>
<dbReference type="PIRSF" id="PIRSF000102">
    <property type="entry name" value="Lac_mal_DH"/>
    <property type="match status" value="1"/>
</dbReference>
<dbReference type="InterPro" id="IPR001557">
    <property type="entry name" value="L-lactate/malate_DH"/>
</dbReference>
<dbReference type="Pfam" id="PF02866">
    <property type="entry name" value="Ldh_1_C"/>
    <property type="match status" value="1"/>
</dbReference>
<feature type="binding site" evidence="9">
    <location>
        <position position="138"/>
    </location>
    <ligand>
        <name>substrate</name>
    </ligand>
</feature>
<evidence type="ECO:0000256" key="12">
    <source>
        <dbReference type="RuleBase" id="RU003405"/>
    </source>
</evidence>
<dbReference type="CDD" id="cd01337">
    <property type="entry name" value="MDH_glyoxysomal_mitochondrial"/>
    <property type="match status" value="1"/>
</dbReference>
<comment type="catalytic activity">
    <reaction evidence="7 12">
        <text>(S)-malate + NAD(+) = oxaloacetate + NADH + H(+)</text>
        <dbReference type="Rhea" id="RHEA:21432"/>
        <dbReference type="ChEBI" id="CHEBI:15378"/>
        <dbReference type="ChEBI" id="CHEBI:15589"/>
        <dbReference type="ChEBI" id="CHEBI:16452"/>
        <dbReference type="ChEBI" id="CHEBI:57540"/>
        <dbReference type="ChEBI" id="CHEBI:57945"/>
        <dbReference type="EC" id="1.1.1.37"/>
    </reaction>
</comment>
<evidence type="ECO:0000256" key="2">
    <source>
        <dbReference type="ARBA" id="ARBA00011738"/>
    </source>
</evidence>